<dbReference type="Proteomes" id="UP000275024">
    <property type="component" value="Unassembled WGS sequence"/>
</dbReference>
<reference evidence="4 5" key="1">
    <citation type="submission" date="2018-09" db="EMBL/GenBank/DDBJ databases">
        <title>Streptomyces sp. nov. DS1-2, an endophytic actinomycete isolated from roots of Dendrobium scabrilingue.</title>
        <authorList>
            <person name="Kuncharoen N."/>
            <person name="Kudo T."/>
            <person name="Ohkuma M."/>
            <person name="Yuki M."/>
            <person name="Tanasupawat S."/>
        </authorList>
    </citation>
    <scope>NUCLEOTIDE SEQUENCE [LARGE SCALE GENOMIC DNA]</scope>
    <source>
        <strain evidence="1 5">AZ1-7</strain>
        <strain evidence="2 4">DS1-2</strain>
    </source>
</reference>
<evidence type="ECO:0000313" key="1">
    <source>
        <dbReference type="EMBL" id="RKN04646.1"/>
    </source>
</evidence>
<gene>
    <name evidence="3" type="ORF">D7318_18810</name>
    <name evidence="2" type="ORF">D7318_27070</name>
    <name evidence="1" type="ORF">D7319_27665</name>
</gene>
<dbReference type="EMBL" id="RBDY01000032">
    <property type="protein sequence ID" value="RKN15603.1"/>
    <property type="molecule type" value="Genomic_DNA"/>
</dbReference>
<dbReference type="EMBL" id="RBDX01000034">
    <property type="protein sequence ID" value="RKN04646.1"/>
    <property type="molecule type" value="Genomic_DNA"/>
</dbReference>
<evidence type="ECO:0000313" key="2">
    <source>
        <dbReference type="EMBL" id="RKN15603.1"/>
    </source>
</evidence>
<name>A0A3A9WAM1_9ACTN</name>
<feature type="non-terminal residue" evidence="1">
    <location>
        <position position="1"/>
    </location>
</feature>
<protein>
    <submittedName>
        <fullName evidence="1">IS5/IS1182 family transposase</fullName>
    </submittedName>
</protein>
<keyword evidence="4" id="KW-1185">Reference proteome</keyword>
<organism evidence="1 5">
    <name type="scientific">Streptomyces radicis</name>
    <dbReference type="NCBI Taxonomy" id="1750517"/>
    <lineage>
        <taxon>Bacteria</taxon>
        <taxon>Bacillati</taxon>
        <taxon>Actinomycetota</taxon>
        <taxon>Actinomycetes</taxon>
        <taxon>Kitasatosporales</taxon>
        <taxon>Streptomycetaceae</taxon>
        <taxon>Streptomyces</taxon>
    </lineage>
</organism>
<proteinExistence type="predicted"/>
<evidence type="ECO:0000313" key="5">
    <source>
        <dbReference type="Proteomes" id="UP000275024"/>
    </source>
</evidence>
<sequence>ELKQRWRTLQHVTISPTRIGAITQAALALNNAWK</sequence>
<accession>A0A3A9WAM1</accession>
<evidence type="ECO:0000313" key="3">
    <source>
        <dbReference type="EMBL" id="RKN20561.1"/>
    </source>
</evidence>
<dbReference type="EMBL" id="RBDY01000013">
    <property type="protein sequence ID" value="RKN20561.1"/>
    <property type="molecule type" value="Genomic_DNA"/>
</dbReference>
<evidence type="ECO:0000313" key="4">
    <source>
        <dbReference type="Proteomes" id="UP000268652"/>
    </source>
</evidence>
<dbReference type="AlphaFoldDB" id="A0A3A9WAM1"/>
<dbReference type="Proteomes" id="UP000268652">
    <property type="component" value="Unassembled WGS sequence"/>
</dbReference>
<comment type="caution">
    <text evidence="1">The sequence shown here is derived from an EMBL/GenBank/DDBJ whole genome shotgun (WGS) entry which is preliminary data.</text>
</comment>